<feature type="domain" description="Rhodanese" evidence="3">
    <location>
        <begin position="18"/>
        <end position="137"/>
    </location>
</feature>
<dbReference type="SUPFAM" id="SSF52821">
    <property type="entry name" value="Rhodanese/Cell cycle control phosphatase"/>
    <property type="match status" value="2"/>
</dbReference>
<dbReference type="PANTHER" id="PTHR11364:SF27">
    <property type="entry name" value="SULFURTRANSFERASE"/>
    <property type="match status" value="1"/>
</dbReference>
<reference evidence="5" key="1">
    <citation type="journal article" date="2019" name="Int. J. Syst. Evol. Microbiol.">
        <title>The Global Catalogue of Microorganisms (GCM) 10K type strain sequencing project: providing services to taxonomists for standard genome sequencing and annotation.</title>
        <authorList>
            <consortium name="The Broad Institute Genomics Platform"/>
            <consortium name="The Broad Institute Genome Sequencing Center for Infectious Disease"/>
            <person name="Wu L."/>
            <person name="Ma J."/>
        </authorList>
    </citation>
    <scope>NUCLEOTIDE SEQUENCE [LARGE SCALE GENOMIC DNA]</scope>
    <source>
        <strain evidence="5">IBRC-M 10813</strain>
    </source>
</reference>
<dbReference type="InterPro" id="IPR001763">
    <property type="entry name" value="Rhodanese-like_dom"/>
</dbReference>
<protein>
    <submittedName>
        <fullName evidence="4">Sulfurtransferase</fullName>
        <ecNumber evidence="4">2.8.1.-</ecNumber>
    </submittedName>
</protein>
<dbReference type="InterPro" id="IPR036873">
    <property type="entry name" value="Rhodanese-like_dom_sf"/>
</dbReference>
<dbReference type="Gene3D" id="3.40.250.10">
    <property type="entry name" value="Rhodanese-like domain"/>
    <property type="match status" value="2"/>
</dbReference>
<keyword evidence="5" id="KW-1185">Reference proteome</keyword>
<name>A0ABV8JCW1_9BACL</name>
<dbReference type="InterPro" id="IPR001307">
    <property type="entry name" value="Thiosulphate_STrfase_CS"/>
</dbReference>
<dbReference type="Proteomes" id="UP001595843">
    <property type="component" value="Unassembled WGS sequence"/>
</dbReference>
<dbReference type="CDD" id="cd01448">
    <property type="entry name" value="TST_Repeat_1"/>
    <property type="match status" value="1"/>
</dbReference>
<evidence type="ECO:0000259" key="3">
    <source>
        <dbReference type="PROSITE" id="PS50206"/>
    </source>
</evidence>
<evidence type="ECO:0000256" key="1">
    <source>
        <dbReference type="ARBA" id="ARBA00022679"/>
    </source>
</evidence>
<proteinExistence type="predicted"/>
<dbReference type="RefSeq" id="WP_380702873.1">
    <property type="nucleotide sequence ID" value="NZ_JBHSAP010000007.1"/>
</dbReference>
<organism evidence="4 5">
    <name type="scientific">Salinithrix halophila</name>
    <dbReference type="NCBI Taxonomy" id="1485204"/>
    <lineage>
        <taxon>Bacteria</taxon>
        <taxon>Bacillati</taxon>
        <taxon>Bacillota</taxon>
        <taxon>Bacilli</taxon>
        <taxon>Bacillales</taxon>
        <taxon>Thermoactinomycetaceae</taxon>
        <taxon>Salinithrix</taxon>
    </lineage>
</organism>
<dbReference type="CDD" id="cd01449">
    <property type="entry name" value="TST_Repeat_2"/>
    <property type="match status" value="1"/>
</dbReference>
<accession>A0ABV8JCW1</accession>
<evidence type="ECO:0000256" key="2">
    <source>
        <dbReference type="ARBA" id="ARBA00022737"/>
    </source>
</evidence>
<keyword evidence="1 4" id="KW-0808">Transferase</keyword>
<dbReference type="PROSITE" id="PS00380">
    <property type="entry name" value="RHODANESE_1"/>
    <property type="match status" value="1"/>
</dbReference>
<keyword evidence="2" id="KW-0677">Repeat</keyword>
<dbReference type="GO" id="GO:0016740">
    <property type="term" value="F:transferase activity"/>
    <property type="evidence" value="ECO:0007669"/>
    <property type="project" value="UniProtKB-KW"/>
</dbReference>
<dbReference type="InterPro" id="IPR045078">
    <property type="entry name" value="TST/MPST-like"/>
</dbReference>
<dbReference type="EC" id="2.8.1.-" evidence="4"/>
<dbReference type="PANTHER" id="PTHR11364">
    <property type="entry name" value="THIOSULFATE SULFERTANSFERASE"/>
    <property type="match status" value="1"/>
</dbReference>
<dbReference type="PROSITE" id="PS50206">
    <property type="entry name" value="RHODANESE_3"/>
    <property type="match status" value="2"/>
</dbReference>
<feature type="domain" description="Rhodanese" evidence="3">
    <location>
        <begin position="164"/>
        <end position="274"/>
    </location>
</feature>
<evidence type="ECO:0000313" key="4">
    <source>
        <dbReference type="EMBL" id="MFC4076218.1"/>
    </source>
</evidence>
<dbReference type="EMBL" id="JBHSAP010000007">
    <property type="protein sequence ID" value="MFC4076218.1"/>
    <property type="molecule type" value="Genomic_DNA"/>
</dbReference>
<dbReference type="SMART" id="SM00450">
    <property type="entry name" value="RHOD"/>
    <property type="match status" value="2"/>
</dbReference>
<comment type="caution">
    <text evidence="4">The sequence shown here is derived from an EMBL/GenBank/DDBJ whole genome shotgun (WGS) entry which is preliminary data.</text>
</comment>
<gene>
    <name evidence="4" type="ORF">ACFOUO_05270</name>
</gene>
<evidence type="ECO:0000313" key="5">
    <source>
        <dbReference type="Proteomes" id="UP001595843"/>
    </source>
</evidence>
<dbReference type="Pfam" id="PF00581">
    <property type="entry name" value="Rhodanese"/>
    <property type="match status" value="2"/>
</dbReference>
<sequence length="284" mass="31666">MAVNDALVTTDWLNRQAKDPDVVIADCRFELGKPEAGMEAYQRDHIPGAIYFHLEEDLSGSVDKHGGRHPLPDMETFAKKLGRAGIDSTKTVIAYDDQGGAMAARLWWMLRYLGHEKAAVLNGGYKSWKEEGRPVTAEIPQPEKAHFEPRIPDRERLAGMEETKRFTGLLIDSRDPARYEGKTEPIDAKAGHIPGAVNYFWKQNLAEGQTWKSPEELKKDFAFISEGEKPIVYCGSGVTACANLLALHQAGIQDARLYAGSWSDWISYVQNPVKTGPETLRPVK</sequence>